<dbReference type="EMBL" id="BAABWN010000001">
    <property type="protein sequence ID" value="GAA6166676.1"/>
    <property type="molecule type" value="Genomic_DNA"/>
</dbReference>
<evidence type="ECO:0000313" key="2">
    <source>
        <dbReference type="EMBL" id="GAA6166676.1"/>
    </source>
</evidence>
<protein>
    <recommendedName>
        <fullName evidence="4">Phage protein</fullName>
    </recommendedName>
</protein>
<evidence type="ECO:0000256" key="1">
    <source>
        <dbReference type="SAM" id="Phobius"/>
    </source>
</evidence>
<keyword evidence="3" id="KW-1185">Reference proteome</keyword>
<sequence length="105" mass="12484">MDENTLIARFVIPALISAVISLIVAITTSIIQTKNNNKSIEAASKRLEETHKYQLERDEENRNHQLKMIETQFTREHRINRKNRRTDFIYSEKNFSQINTKNFLY</sequence>
<organism evidence="2 3">
    <name type="scientific">Sessilibacter corallicola</name>
    <dbReference type="NCBI Taxonomy" id="2904075"/>
    <lineage>
        <taxon>Bacteria</taxon>
        <taxon>Pseudomonadati</taxon>
        <taxon>Pseudomonadota</taxon>
        <taxon>Gammaproteobacteria</taxon>
        <taxon>Cellvibrionales</taxon>
        <taxon>Cellvibrionaceae</taxon>
        <taxon>Sessilibacter</taxon>
    </lineage>
</organism>
<dbReference type="Proteomes" id="UP001465153">
    <property type="component" value="Unassembled WGS sequence"/>
</dbReference>
<keyword evidence="1" id="KW-0812">Transmembrane</keyword>
<feature type="transmembrane region" description="Helical" evidence="1">
    <location>
        <begin position="6"/>
        <end position="31"/>
    </location>
</feature>
<keyword evidence="1" id="KW-0472">Membrane</keyword>
<reference evidence="2 3" key="1">
    <citation type="submission" date="2024-04" db="EMBL/GenBank/DDBJ databases">
        <title>Draft genome sequence of Sessilibacter corallicola NBRC 116591.</title>
        <authorList>
            <person name="Miyakawa T."/>
            <person name="Kusuya Y."/>
            <person name="Miura T."/>
        </authorList>
    </citation>
    <scope>NUCLEOTIDE SEQUENCE [LARGE SCALE GENOMIC DNA]</scope>
    <source>
        <strain evidence="2 3">KU-00831-HH</strain>
    </source>
</reference>
<proteinExistence type="predicted"/>
<name>A0ABQ0A4W7_9GAMM</name>
<comment type="caution">
    <text evidence="2">The sequence shown here is derived from an EMBL/GenBank/DDBJ whole genome shotgun (WGS) entry which is preliminary data.</text>
</comment>
<keyword evidence="1" id="KW-1133">Transmembrane helix</keyword>
<gene>
    <name evidence="2" type="ORF">NBRC116591_04860</name>
</gene>
<evidence type="ECO:0000313" key="3">
    <source>
        <dbReference type="Proteomes" id="UP001465153"/>
    </source>
</evidence>
<accession>A0ABQ0A4W7</accession>
<evidence type="ECO:0008006" key="4">
    <source>
        <dbReference type="Google" id="ProtNLM"/>
    </source>
</evidence>